<dbReference type="PANTHER" id="PTHR12170:SF3">
    <property type="entry name" value="GH10162P"/>
    <property type="match status" value="1"/>
</dbReference>
<keyword evidence="2" id="KW-0963">Cytoplasm</keyword>
<reference evidence="8" key="1">
    <citation type="submission" date="2025-08" db="UniProtKB">
        <authorList>
            <consortium name="RefSeq"/>
        </authorList>
    </citation>
    <scope>IDENTIFICATION</scope>
</reference>
<evidence type="ECO:0000256" key="5">
    <source>
        <dbReference type="ARBA" id="ARBA00022833"/>
    </source>
</evidence>
<keyword evidence="5" id="KW-0862">Zinc</keyword>
<dbReference type="PANTHER" id="PTHR12170">
    <property type="entry name" value="MACROPHAGE ERYTHROBLAST ATTACHER-RELATED"/>
    <property type="match status" value="1"/>
</dbReference>
<dbReference type="RefSeq" id="XP_013172767.1">
    <property type="nucleotide sequence ID" value="XM_013317313.1"/>
</dbReference>
<dbReference type="GO" id="GO:0005737">
    <property type="term" value="C:cytoplasm"/>
    <property type="evidence" value="ECO:0007669"/>
    <property type="project" value="UniProtKB-SubCell"/>
</dbReference>
<dbReference type="Pfam" id="PF13445">
    <property type="entry name" value="zf-RING_UBOX"/>
    <property type="match status" value="1"/>
</dbReference>
<keyword evidence="4 6" id="KW-0863">Zinc-finger</keyword>
<dbReference type="Proteomes" id="UP000694872">
    <property type="component" value="Unplaced"/>
</dbReference>
<comment type="subcellular location">
    <subcellularLocation>
        <location evidence="1">Cytoplasm</location>
    </subcellularLocation>
</comment>
<evidence type="ECO:0000256" key="6">
    <source>
        <dbReference type="PROSITE-ProRule" id="PRU01215"/>
    </source>
</evidence>
<evidence type="ECO:0000313" key="8">
    <source>
        <dbReference type="RefSeq" id="XP_013172767.1"/>
    </source>
</evidence>
<dbReference type="SUPFAM" id="SSF57850">
    <property type="entry name" value="RING/U-box"/>
    <property type="match status" value="1"/>
</dbReference>
<feature type="domain" description="RING-Gid-type" evidence="7">
    <location>
        <begin position="336"/>
        <end position="377"/>
    </location>
</feature>
<dbReference type="InterPro" id="IPR027370">
    <property type="entry name" value="Znf-RING_euk"/>
</dbReference>
<dbReference type="GO" id="GO:0005634">
    <property type="term" value="C:nucleus"/>
    <property type="evidence" value="ECO:0007669"/>
    <property type="project" value="TreeGrafter"/>
</dbReference>
<organism evidence="8">
    <name type="scientific">Papilio xuthus</name>
    <name type="common">Asian swallowtail butterfly</name>
    <dbReference type="NCBI Taxonomy" id="66420"/>
    <lineage>
        <taxon>Eukaryota</taxon>
        <taxon>Metazoa</taxon>
        <taxon>Ecdysozoa</taxon>
        <taxon>Arthropoda</taxon>
        <taxon>Hexapoda</taxon>
        <taxon>Insecta</taxon>
        <taxon>Pterygota</taxon>
        <taxon>Neoptera</taxon>
        <taxon>Endopterygota</taxon>
        <taxon>Lepidoptera</taxon>
        <taxon>Glossata</taxon>
        <taxon>Ditrysia</taxon>
        <taxon>Papilionoidea</taxon>
        <taxon>Papilionidae</taxon>
        <taxon>Papilioninae</taxon>
        <taxon>Papilio</taxon>
    </lineage>
</organism>
<sequence>MDSCLGVEQDLDKATTKFNALNEHTNKVLEEIISQVEDLKNEISKQPPDSPLTQTQAMILSDLAANVKQTVFQMSTEHRELHATVSRVGKSIDRHFIIDYASVAPKAESFSSDTNRPIMEQAIAQHLYRQGLEEVGDVFVSEAGVTCVERTCAFALLQRCASALAAGDPAPALAWAQRRAHQLTHSPLPFALHTVQTLKVGREQGVGAAIEYARQQFPAHAARHERQLAAAVCALAWLTPGAGNPPPQYQRLLDPRALGSEAAELFVREACALLRLAPLSPLAGAAGAGARVLPALHDIRNKMCQQHVAAAWADDELPLEVELGAEGGGYHSVFACPILRQQASEQNPPMRLLCGHVISRDALNKLAMGVKLKCPYCPMEQSPSEARQIYFS</sequence>
<evidence type="ECO:0000256" key="2">
    <source>
        <dbReference type="ARBA" id="ARBA00022490"/>
    </source>
</evidence>
<dbReference type="PROSITE" id="PS50896">
    <property type="entry name" value="LISH"/>
    <property type="match status" value="1"/>
</dbReference>
<dbReference type="InterPro" id="IPR006594">
    <property type="entry name" value="LisH"/>
</dbReference>
<accession>A0AAJ6ZHR0</accession>
<name>A0AAJ6ZHR0_PAPXU</name>
<gene>
    <name evidence="8" type="primary">LOC106121599</name>
</gene>
<evidence type="ECO:0000256" key="1">
    <source>
        <dbReference type="ARBA" id="ARBA00004496"/>
    </source>
</evidence>
<evidence type="ECO:0000256" key="4">
    <source>
        <dbReference type="ARBA" id="ARBA00022771"/>
    </source>
</evidence>
<dbReference type="Pfam" id="PF10607">
    <property type="entry name" value="CTLH"/>
    <property type="match status" value="1"/>
</dbReference>
<dbReference type="GO" id="GO:0008270">
    <property type="term" value="F:zinc ion binding"/>
    <property type="evidence" value="ECO:0007669"/>
    <property type="project" value="UniProtKB-KW"/>
</dbReference>
<dbReference type="GO" id="GO:0061630">
    <property type="term" value="F:ubiquitin protein ligase activity"/>
    <property type="evidence" value="ECO:0007669"/>
    <property type="project" value="InterPro"/>
</dbReference>
<dbReference type="InterPro" id="IPR024964">
    <property type="entry name" value="CTLH/CRA"/>
</dbReference>
<keyword evidence="3" id="KW-0479">Metal-binding</keyword>
<dbReference type="InterPro" id="IPR045098">
    <property type="entry name" value="Fyv10_fam"/>
</dbReference>
<feature type="zinc finger region" description="RING-Gid-type" evidence="6">
    <location>
        <begin position="336"/>
        <end position="377"/>
    </location>
</feature>
<dbReference type="GO" id="GO:0043161">
    <property type="term" value="P:proteasome-mediated ubiquitin-dependent protein catabolic process"/>
    <property type="evidence" value="ECO:0007669"/>
    <property type="project" value="InterPro"/>
</dbReference>
<evidence type="ECO:0000256" key="3">
    <source>
        <dbReference type="ARBA" id="ARBA00022723"/>
    </source>
</evidence>
<dbReference type="GeneID" id="106121599"/>
<dbReference type="FunFam" id="3.30.40.10:FF:000143">
    <property type="entry name" value="Regulator of gluconeogenesis Rmd5"/>
    <property type="match status" value="1"/>
</dbReference>
<dbReference type="GO" id="GO:0034657">
    <property type="term" value="C:GID complex"/>
    <property type="evidence" value="ECO:0007669"/>
    <property type="project" value="TreeGrafter"/>
</dbReference>
<dbReference type="KEGG" id="pxu:106121599"/>
<dbReference type="CTD" id="37382"/>
<dbReference type="PROSITE" id="PS51867">
    <property type="entry name" value="ZF_RING_GID"/>
    <property type="match status" value="1"/>
</dbReference>
<proteinExistence type="predicted"/>
<protein>
    <submittedName>
        <fullName evidence="8">Protein RMD5 homolog A</fullName>
    </submittedName>
</protein>
<dbReference type="InterPro" id="IPR044063">
    <property type="entry name" value="ZF_RING_GID"/>
</dbReference>
<evidence type="ECO:0000259" key="7">
    <source>
        <dbReference type="PROSITE" id="PS51867"/>
    </source>
</evidence>
<dbReference type="AlphaFoldDB" id="A0AAJ6ZHR0"/>
<dbReference type="SMART" id="SM00667">
    <property type="entry name" value="LisH"/>
    <property type="match status" value="1"/>
</dbReference>